<keyword evidence="1" id="KW-0560">Oxidoreductase</keyword>
<dbReference type="PANTHER" id="PTHR43157:SF22">
    <property type="entry name" value="SHORT-CHAIN DEHYDROGENASE_REDUCTASE PHMF"/>
    <property type="match status" value="1"/>
</dbReference>
<reference evidence="2 3" key="1">
    <citation type="submission" date="2023-10" db="EMBL/GenBank/DDBJ databases">
        <title>Draft genome sequence of Xylaria bambusicola isolate GMP-LS, the root and basal stem rot pathogen of sugarcane in Indonesia.</title>
        <authorList>
            <person name="Selvaraj P."/>
            <person name="Muralishankar V."/>
            <person name="Muruganantham S."/>
            <person name="Sp S."/>
            <person name="Haryani S."/>
            <person name="Lau K.J.X."/>
            <person name="Naqvi N.I."/>
        </authorList>
    </citation>
    <scope>NUCLEOTIDE SEQUENCE [LARGE SCALE GENOMIC DNA]</scope>
    <source>
        <strain evidence="2">GMP-LS</strain>
    </source>
</reference>
<gene>
    <name evidence="2" type="ORF">RRF57_010386</name>
</gene>
<dbReference type="InterPro" id="IPR036291">
    <property type="entry name" value="NAD(P)-bd_dom_sf"/>
</dbReference>
<keyword evidence="3" id="KW-1185">Reference proteome</keyword>
<dbReference type="EMBL" id="JAWHQM010000043">
    <property type="protein sequence ID" value="KAK5634673.1"/>
    <property type="molecule type" value="Genomic_DNA"/>
</dbReference>
<evidence type="ECO:0000256" key="1">
    <source>
        <dbReference type="ARBA" id="ARBA00023002"/>
    </source>
</evidence>
<accession>A0AAN7ZCZ0</accession>
<organism evidence="2 3">
    <name type="scientific">Xylaria bambusicola</name>
    <dbReference type="NCBI Taxonomy" id="326684"/>
    <lineage>
        <taxon>Eukaryota</taxon>
        <taxon>Fungi</taxon>
        <taxon>Dikarya</taxon>
        <taxon>Ascomycota</taxon>
        <taxon>Pezizomycotina</taxon>
        <taxon>Sordariomycetes</taxon>
        <taxon>Xylariomycetidae</taxon>
        <taxon>Xylariales</taxon>
        <taxon>Xylariaceae</taxon>
        <taxon>Xylaria</taxon>
    </lineage>
</organism>
<evidence type="ECO:0000313" key="2">
    <source>
        <dbReference type="EMBL" id="KAK5634673.1"/>
    </source>
</evidence>
<proteinExistence type="predicted"/>
<comment type="caution">
    <text evidence="2">The sequence shown here is derived from an EMBL/GenBank/DDBJ whole genome shotgun (WGS) entry which is preliminary data.</text>
</comment>
<dbReference type="AlphaFoldDB" id="A0AAN7ZCZ0"/>
<dbReference type="GO" id="GO:0016491">
    <property type="term" value="F:oxidoreductase activity"/>
    <property type="evidence" value="ECO:0007669"/>
    <property type="project" value="UniProtKB-KW"/>
</dbReference>
<dbReference type="Proteomes" id="UP001305414">
    <property type="component" value="Unassembled WGS sequence"/>
</dbReference>
<protein>
    <submittedName>
        <fullName evidence="2">Uncharacterized protein</fullName>
    </submittedName>
</protein>
<name>A0AAN7ZCZ0_9PEZI</name>
<dbReference type="Gene3D" id="3.40.50.720">
    <property type="entry name" value="NAD(P)-binding Rossmann-like Domain"/>
    <property type="match status" value="1"/>
</dbReference>
<dbReference type="SUPFAM" id="SSF51735">
    <property type="entry name" value="NAD(P)-binding Rossmann-fold domains"/>
    <property type="match status" value="1"/>
</dbReference>
<evidence type="ECO:0000313" key="3">
    <source>
        <dbReference type="Proteomes" id="UP001305414"/>
    </source>
</evidence>
<sequence length="121" mass="12792">MENHSHVPATTHRKAIGQVEIAIATSGSGKVLATGANTGLGYRAALECAALGASRLILVVRSREKGEAAKARIARETKCTPDSIEVMTVGLSLFSSVKEFVKCLSQQVPYLHAALLCWGTI</sequence>
<dbReference type="PANTHER" id="PTHR43157">
    <property type="entry name" value="PHOSPHATIDYLINOSITOL-GLYCAN BIOSYNTHESIS CLASS F PROTEIN-RELATED"/>
    <property type="match status" value="1"/>
</dbReference>